<dbReference type="RefSeq" id="WP_151667665.1">
    <property type="nucleotide sequence ID" value="NZ_WBVO01000007.1"/>
</dbReference>
<evidence type="ECO:0000313" key="3">
    <source>
        <dbReference type="Proteomes" id="UP000468650"/>
    </source>
</evidence>
<dbReference type="AlphaFoldDB" id="A0A6N6RHU2"/>
<dbReference type="EMBL" id="WBVO01000007">
    <property type="protein sequence ID" value="KAB2809842.1"/>
    <property type="molecule type" value="Genomic_DNA"/>
</dbReference>
<feature type="signal peptide" evidence="1">
    <location>
        <begin position="1"/>
        <end position="19"/>
    </location>
</feature>
<gene>
    <name evidence="2" type="ORF">F8C67_09830</name>
</gene>
<evidence type="ECO:0008006" key="4">
    <source>
        <dbReference type="Google" id="ProtNLM"/>
    </source>
</evidence>
<keyword evidence="3" id="KW-1185">Reference proteome</keyword>
<proteinExistence type="predicted"/>
<evidence type="ECO:0000313" key="2">
    <source>
        <dbReference type="EMBL" id="KAB2809842.1"/>
    </source>
</evidence>
<organism evidence="2 3">
    <name type="scientific">Phaeocystidibacter luteus</name>
    <dbReference type="NCBI Taxonomy" id="911197"/>
    <lineage>
        <taxon>Bacteria</taxon>
        <taxon>Pseudomonadati</taxon>
        <taxon>Bacteroidota</taxon>
        <taxon>Flavobacteriia</taxon>
        <taxon>Flavobacteriales</taxon>
        <taxon>Phaeocystidibacteraceae</taxon>
        <taxon>Phaeocystidibacter</taxon>
    </lineage>
</organism>
<comment type="caution">
    <text evidence="2">The sequence shown here is derived from an EMBL/GenBank/DDBJ whole genome shotgun (WGS) entry which is preliminary data.</text>
</comment>
<reference evidence="2 3" key="1">
    <citation type="submission" date="2019-09" db="EMBL/GenBank/DDBJ databases">
        <title>Genomes of family Cryomorphaceae.</title>
        <authorList>
            <person name="Bowman J.P."/>
        </authorList>
    </citation>
    <scope>NUCLEOTIDE SEQUENCE [LARGE SCALE GENOMIC DNA]</scope>
    <source>
        <strain evidence="2 3">LMG 25704</strain>
    </source>
</reference>
<dbReference type="Proteomes" id="UP000468650">
    <property type="component" value="Unassembled WGS sequence"/>
</dbReference>
<evidence type="ECO:0000256" key="1">
    <source>
        <dbReference type="SAM" id="SignalP"/>
    </source>
</evidence>
<dbReference type="OrthoDB" id="1421312at2"/>
<feature type="chain" id="PRO_5026714008" description="Transporter" evidence="1">
    <location>
        <begin position="20"/>
        <end position="283"/>
    </location>
</feature>
<protein>
    <recommendedName>
        <fullName evidence="4">Transporter</fullName>
    </recommendedName>
</protein>
<keyword evidence="1" id="KW-0732">Signal</keyword>
<accession>A0A6N6RHU2</accession>
<name>A0A6N6RHU2_9FLAO</name>
<sequence>MKKYATLLIAFLFSLALKAQSDTINASTLLWWEPMHSDRPGATFDAQHVRQGVLIQGGFSAQFLEDGHNQGFASTIRFGTCIGEFNVTLGGSAALQDYLVDNEVTFGAGYTDNRQTIIGARYRYGWKVTEQFTAGVIAGVSGGLDRLEQYYVSRDFIPDTTAFDTLSNKTSSFVYGGRFGINLAYQLNDNWSISSSIGIVNRDLEFNPTRATTTLNLGYSTGRLGLFVEGFITDWENGNARFVTGASYLIHRDLQLDAFVSTPFDDFSSAQLVSNVGFTFWLR</sequence>